<gene>
    <name evidence="1" type="ORF">BUALT_Bualt16G0102800</name>
</gene>
<evidence type="ECO:0000313" key="1">
    <source>
        <dbReference type="EMBL" id="KAG8367725.1"/>
    </source>
</evidence>
<name>A0AAV6WL64_9LAMI</name>
<dbReference type="EMBL" id="WHWC01000016">
    <property type="protein sequence ID" value="KAG8367725.1"/>
    <property type="molecule type" value="Genomic_DNA"/>
</dbReference>
<protein>
    <submittedName>
        <fullName evidence="1">Uncharacterized protein</fullName>
    </submittedName>
</protein>
<keyword evidence="2" id="KW-1185">Reference proteome</keyword>
<dbReference type="Proteomes" id="UP000826271">
    <property type="component" value="Unassembled WGS sequence"/>
</dbReference>
<organism evidence="1 2">
    <name type="scientific">Buddleja alternifolia</name>
    <dbReference type="NCBI Taxonomy" id="168488"/>
    <lineage>
        <taxon>Eukaryota</taxon>
        <taxon>Viridiplantae</taxon>
        <taxon>Streptophyta</taxon>
        <taxon>Embryophyta</taxon>
        <taxon>Tracheophyta</taxon>
        <taxon>Spermatophyta</taxon>
        <taxon>Magnoliopsida</taxon>
        <taxon>eudicotyledons</taxon>
        <taxon>Gunneridae</taxon>
        <taxon>Pentapetalae</taxon>
        <taxon>asterids</taxon>
        <taxon>lamiids</taxon>
        <taxon>Lamiales</taxon>
        <taxon>Scrophulariaceae</taxon>
        <taxon>Buddlejeae</taxon>
        <taxon>Buddleja</taxon>
    </lineage>
</organism>
<sequence>MAYGSVGVDGWAYGSSEGLGFGDRVDGWAYSGVDGVNYFNEERSESSIRCLDKACTLGHNGAISGETDPKSARSRLIFLEIRVGLLLGRNHRRKTFGICAVGDDSLNPRKTDAGRCLMRLKIKADLHRSLTLNRDEIDRGIAGSNRLGGGAKGVAWSEAEGHRKQPWKALMLLAENSSETSSKSD</sequence>
<evidence type="ECO:0000313" key="2">
    <source>
        <dbReference type="Proteomes" id="UP000826271"/>
    </source>
</evidence>
<reference evidence="1" key="1">
    <citation type="submission" date="2019-10" db="EMBL/GenBank/DDBJ databases">
        <authorList>
            <person name="Zhang R."/>
            <person name="Pan Y."/>
            <person name="Wang J."/>
            <person name="Ma R."/>
            <person name="Yu S."/>
        </authorList>
    </citation>
    <scope>NUCLEOTIDE SEQUENCE</scope>
    <source>
        <strain evidence="1">LA-IB0</strain>
        <tissue evidence="1">Leaf</tissue>
    </source>
</reference>
<proteinExistence type="predicted"/>
<accession>A0AAV6WL64</accession>
<comment type="caution">
    <text evidence="1">The sequence shown here is derived from an EMBL/GenBank/DDBJ whole genome shotgun (WGS) entry which is preliminary data.</text>
</comment>
<dbReference type="AlphaFoldDB" id="A0AAV6WL64"/>